<evidence type="ECO:0000313" key="3">
    <source>
        <dbReference type="Proteomes" id="UP000019681"/>
    </source>
</evidence>
<keyword evidence="1" id="KW-1133">Transmembrane helix</keyword>
<comment type="caution">
    <text evidence="2">The sequence shown here is derived from an EMBL/GenBank/DDBJ whole genome shotgun (WGS) entry which is preliminary data.</text>
</comment>
<reference evidence="2 3" key="1">
    <citation type="journal article" date="2014" name="Genome Announc.">
        <title>Draft Genome Sequence of Fervidicella metallireducens Strain AeBT, an Iron-Reducing Thermoanaerobe from the Great Artesian Basin.</title>
        <authorList>
            <person name="Patel B.K."/>
        </authorList>
    </citation>
    <scope>NUCLEOTIDE SEQUENCE [LARGE SCALE GENOMIC DNA]</scope>
    <source>
        <strain evidence="2 3">AeB</strain>
    </source>
</reference>
<keyword evidence="1" id="KW-0472">Membrane</keyword>
<feature type="transmembrane region" description="Helical" evidence="1">
    <location>
        <begin position="6"/>
        <end position="24"/>
    </location>
</feature>
<evidence type="ECO:0000313" key="2">
    <source>
        <dbReference type="EMBL" id="EYE89602.1"/>
    </source>
</evidence>
<protein>
    <submittedName>
        <fullName evidence="2">Uncharacterized protein</fullName>
    </submittedName>
</protein>
<dbReference type="Proteomes" id="UP000019681">
    <property type="component" value="Unassembled WGS sequence"/>
</dbReference>
<dbReference type="AlphaFoldDB" id="A0A017RY77"/>
<dbReference type="EMBL" id="AZQP01000003">
    <property type="protein sequence ID" value="EYE89602.1"/>
    <property type="molecule type" value="Genomic_DNA"/>
</dbReference>
<sequence>MVYWGVLSIIIILVVYYFANKTYAKKIALELMLYVEKKAEELSLKEGKEKFQWVLSQYDKLPSVVKTVVSKEAFEYLIQKLFDEALNRLSQ</sequence>
<organism evidence="2 3">
    <name type="scientific">Fervidicella metallireducens AeB</name>
    <dbReference type="NCBI Taxonomy" id="1403537"/>
    <lineage>
        <taxon>Bacteria</taxon>
        <taxon>Bacillati</taxon>
        <taxon>Bacillota</taxon>
        <taxon>Clostridia</taxon>
        <taxon>Eubacteriales</taxon>
        <taxon>Clostridiaceae</taxon>
        <taxon>Fervidicella</taxon>
    </lineage>
</organism>
<keyword evidence="1" id="KW-0812">Transmembrane</keyword>
<proteinExistence type="predicted"/>
<dbReference type="RefSeq" id="WP_051514812.1">
    <property type="nucleotide sequence ID" value="NZ_AZQP01000003.1"/>
</dbReference>
<evidence type="ECO:0000256" key="1">
    <source>
        <dbReference type="SAM" id="Phobius"/>
    </source>
</evidence>
<keyword evidence="3" id="KW-1185">Reference proteome</keyword>
<gene>
    <name evidence="2" type="ORF">Q428_02020</name>
</gene>
<name>A0A017RY77_9CLOT</name>
<accession>A0A017RY77</accession>
<dbReference type="OrthoDB" id="1955278at2"/>